<evidence type="ECO:0000256" key="4">
    <source>
        <dbReference type="ARBA" id="ARBA00004196"/>
    </source>
</evidence>
<evidence type="ECO:0000256" key="8">
    <source>
        <dbReference type="ARBA" id="ARBA00022741"/>
    </source>
</evidence>
<dbReference type="InterPro" id="IPR041827">
    <property type="entry name" value="CpdB_N"/>
</dbReference>
<dbReference type="SUPFAM" id="SSF55816">
    <property type="entry name" value="5'-nucleotidase (syn. UDP-sugar hydrolase), C-terminal domain"/>
    <property type="match status" value="1"/>
</dbReference>
<keyword evidence="9 11" id="KW-0378">Hydrolase</keyword>
<dbReference type="KEGG" id="gsn:YC6258_01713"/>
<keyword evidence="6" id="KW-0479">Metal-binding</keyword>
<dbReference type="EC" id="3.1.4.16" evidence="14"/>
<dbReference type="GO" id="GO:0008254">
    <property type="term" value="F:3'-nucleotidase activity"/>
    <property type="evidence" value="ECO:0007669"/>
    <property type="project" value="UniProtKB-EC"/>
</dbReference>
<evidence type="ECO:0000256" key="10">
    <source>
        <dbReference type="ARBA" id="ARBA00023268"/>
    </source>
</evidence>
<dbReference type="PROSITE" id="PS00786">
    <property type="entry name" value="5_NUCLEOTIDASE_2"/>
    <property type="match status" value="1"/>
</dbReference>
<dbReference type="Pfam" id="PF00149">
    <property type="entry name" value="Metallophos"/>
    <property type="match status" value="1"/>
</dbReference>
<evidence type="ECO:0000259" key="12">
    <source>
        <dbReference type="Pfam" id="PF00149"/>
    </source>
</evidence>
<dbReference type="Pfam" id="PF02872">
    <property type="entry name" value="5_nucleotid_C"/>
    <property type="match status" value="1"/>
</dbReference>
<comment type="similarity">
    <text evidence="5 11">Belongs to the 5'-nucleotidase family.</text>
</comment>
<proteinExistence type="inferred from homology"/>
<feature type="signal peptide" evidence="11">
    <location>
        <begin position="1"/>
        <end position="19"/>
    </location>
</feature>
<dbReference type="EMBL" id="CP007142">
    <property type="protein sequence ID" value="AJQ93761.1"/>
    <property type="molecule type" value="Genomic_DNA"/>
</dbReference>
<dbReference type="Gene3D" id="3.90.780.10">
    <property type="entry name" value="5'-Nucleotidase, C-terminal domain"/>
    <property type="match status" value="1"/>
</dbReference>
<dbReference type="PANTHER" id="PTHR11575">
    <property type="entry name" value="5'-NUCLEOTIDASE-RELATED"/>
    <property type="match status" value="1"/>
</dbReference>
<comment type="cofactor">
    <cofactor evidence="3">
        <name>a divalent metal cation</name>
        <dbReference type="ChEBI" id="CHEBI:60240"/>
    </cofactor>
</comment>
<dbReference type="InterPro" id="IPR036907">
    <property type="entry name" value="5'-Nucleotdase_C_sf"/>
</dbReference>
<sequence length="641" mass="70340">MKKVLALAIASIITAPAYSATVNLRVMETTDIHMHITNYDYYRDAESDTVGLSKVYTLIKQARNEAENSVLVDNGDLIQGNPLGDYVAKGRVLRFGETHPAYKAMNLMDYDVGNIGNHEFNYGLDFLMKALSGAAFPYVNANVYVDDHDGNPDNDQNYFQPYIIKTKKVVDTDGNEQFLKIGYIGFVPPQIMTWDQSNLTGRVVAKDIIESAKKFVPEMKAKGADIVIAVPHSGMYNNPRQGMDEHATYYLAKVPGIDAILFGHSHLVFPGDGAFADYEGVDADKGTVYGVPAVMPGFWGSHLGVVDLTLNNDSGRWNVVNGKSEARPIYKREGRDVIPLVQAASEINTAVQFDHEGTIAYMRQKVGESTSDINSFFALVQDDPSVQVVSNAQIWYVKEIIQGTSYEGLPILSAAAPFKAGGRGGADYYTDVPAGDIALRNVSDLYIYPNDLKVVKLTGAEVKEWLEMSAGQFNQIDPAAGVDQNLVNESFPTYNFDVIDGVRYQIDVTQPARYSSKGELVNPGNERIVNLTFEGKPIDMNAEFLVATNNYRAGGGGHFPGLDGSSIVIDAPDKNRDVIANYLLTQKTFNPAADGNWQFANTLGNARVTFRTSPKAKALANDHLVFDGVMDDGFARFYLKP</sequence>
<dbReference type="Gene3D" id="3.60.21.10">
    <property type="match status" value="1"/>
</dbReference>
<evidence type="ECO:0000313" key="14">
    <source>
        <dbReference type="EMBL" id="AJQ93761.1"/>
    </source>
</evidence>
<comment type="catalytic activity">
    <reaction evidence="1">
        <text>a ribonucleoside 3'-phosphate + H2O = a ribonucleoside + phosphate</text>
        <dbReference type="Rhea" id="RHEA:10144"/>
        <dbReference type="ChEBI" id="CHEBI:13197"/>
        <dbReference type="ChEBI" id="CHEBI:15377"/>
        <dbReference type="ChEBI" id="CHEBI:18254"/>
        <dbReference type="ChEBI" id="CHEBI:43474"/>
        <dbReference type="EC" id="3.1.3.6"/>
    </reaction>
</comment>
<evidence type="ECO:0000313" key="15">
    <source>
        <dbReference type="Proteomes" id="UP000032266"/>
    </source>
</evidence>
<keyword evidence="7 11" id="KW-0732">Signal</keyword>
<dbReference type="NCBIfam" id="NF006938">
    <property type="entry name" value="PRK09420.1"/>
    <property type="match status" value="1"/>
</dbReference>
<dbReference type="InterPro" id="IPR006146">
    <property type="entry name" value="5'-Nucleotdase_CS"/>
</dbReference>
<evidence type="ECO:0000256" key="7">
    <source>
        <dbReference type="ARBA" id="ARBA00022729"/>
    </source>
</evidence>
<evidence type="ECO:0000256" key="3">
    <source>
        <dbReference type="ARBA" id="ARBA00001968"/>
    </source>
</evidence>
<dbReference type="STRING" id="1445510.YC6258_01713"/>
<dbReference type="GO" id="GO:0009166">
    <property type="term" value="P:nucleotide catabolic process"/>
    <property type="evidence" value="ECO:0007669"/>
    <property type="project" value="InterPro"/>
</dbReference>
<feature type="domain" description="5'-Nucleotidase C-terminal" evidence="13">
    <location>
        <begin position="428"/>
        <end position="562"/>
    </location>
</feature>
<comment type="subcellular location">
    <subcellularLocation>
        <location evidence="4">Cell envelope</location>
    </subcellularLocation>
</comment>
<evidence type="ECO:0000256" key="1">
    <source>
        <dbReference type="ARBA" id="ARBA00000527"/>
    </source>
</evidence>
<evidence type="ECO:0000256" key="2">
    <source>
        <dbReference type="ARBA" id="ARBA00001730"/>
    </source>
</evidence>
<accession>A0A0C5VHQ3</accession>
<dbReference type="InterPro" id="IPR008334">
    <property type="entry name" value="5'-Nucleotdase_C"/>
</dbReference>
<dbReference type="GO" id="GO:0008663">
    <property type="term" value="F:2',3'-cyclic-nucleotide 2'-phosphodiesterase activity"/>
    <property type="evidence" value="ECO:0007669"/>
    <property type="project" value="UniProtKB-EC"/>
</dbReference>
<reference evidence="14 15" key="1">
    <citation type="submission" date="2014-01" db="EMBL/GenBank/DDBJ databases">
        <title>Full genme sequencing of cellulolytic bacterium Gynuella sunshinyii YC6258T gen. nov., sp. nov.</title>
        <authorList>
            <person name="Khan H."/>
            <person name="Chung E.J."/>
            <person name="Chung Y.R."/>
        </authorList>
    </citation>
    <scope>NUCLEOTIDE SEQUENCE [LARGE SCALE GENOMIC DNA]</scope>
    <source>
        <strain evidence="14 15">YC6258</strain>
    </source>
</reference>
<dbReference type="SUPFAM" id="SSF56300">
    <property type="entry name" value="Metallo-dependent phosphatases"/>
    <property type="match status" value="1"/>
</dbReference>
<gene>
    <name evidence="14" type="ORF">YC6258_01713</name>
</gene>
<dbReference type="RefSeq" id="WP_044616449.1">
    <property type="nucleotide sequence ID" value="NZ_CP007142.1"/>
</dbReference>
<dbReference type="PANTHER" id="PTHR11575:SF6">
    <property type="entry name" value="2',3'-CYCLIC-NUCLEOTIDE 2'-PHOSPHODIESTERASE_3'-NUCLEOTIDASE"/>
    <property type="match status" value="1"/>
</dbReference>
<feature type="domain" description="Calcineurin-like phosphoesterase" evidence="12">
    <location>
        <begin position="24"/>
        <end position="266"/>
    </location>
</feature>
<dbReference type="HOGENOM" id="CLU_005854_4_1_6"/>
<organism evidence="14 15">
    <name type="scientific">Gynuella sunshinyii YC6258</name>
    <dbReference type="NCBI Taxonomy" id="1445510"/>
    <lineage>
        <taxon>Bacteria</taxon>
        <taxon>Pseudomonadati</taxon>
        <taxon>Pseudomonadota</taxon>
        <taxon>Gammaproteobacteria</taxon>
        <taxon>Oceanospirillales</taxon>
        <taxon>Saccharospirillaceae</taxon>
        <taxon>Gynuella</taxon>
    </lineage>
</organism>
<dbReference type="OrthoDB" id="9803927at2"/>
<evidence type="ECO:0000256" key="5">
    <source>
        <dbReference type="ARBA" id="ARBA00006654"/>
    </source>
</evidence>
<dbReference type="GO" id="GO:0000166">
    <property type="term" value="F:nucleotide binding"/>
    <property type="evidence" value="ECO:0007669"/>
    <property type="project" value="UniProtKB-KW"/>
</dbReference>
<dbReference type="InterPro" id="IPR006179">
    <property type="entry name" value="5_nucleotidase/apyrase"/>
</dbReference>
<dbReference type="GO" id="GO:0030288">
    <property type="term" value="C:outer membrane-bounded periplasmic space"/>
    <property type="evidence" value="ECO:0007669"/>
    <property type="project" value="TreeGrafter"/>
</dbReference>
<keyword evidence="8 11" id="KW-0547">Nucleotide-binding</keyword>
<protein>
    <submittedName>
        <fullName evidence="14">5'-nucleotidase/2',3'-cyclic phosphodiesterase and related esterase</fullName>
        <ecNumber evidence="14">3.1.4.16</ecNumber>
    </submittedName>
</protein>
<evidence type="ECO:0000259" key="13">
    <source>
        <dbReference type="Pfam" id="PF02872"/>
    </source>
</evidence>
<keyword evidence="10" id="KW-0511">Multifunctional enzyme</keyword>
<dbReference type="GO" id="GO:0046872">
    <property type="term" value="F:metal ion binding"/>
    <property type="evidence" value="ECO:0007669"/>
    <property type="project" value="UniProtKB-KW"/>
</dbReference>
<dbReference type="PRINTS" id="PR01607">
    <property type="entry name" value="APYRASEFAMLY"/>
</dbReference>
<comment type="catalytic activity">
    <reaction evidence="2">
        <text>a nucleoside 2',3'-cyclic phosphate + H2O = a nucleoside 3'-phosphate + H(+)</text>
        <dbReference type="Rhea" id="RHEA:19621"/>
        <dbReference type="ChEBI" id="CHEBI:15377"/>
        <dbReference type="ChEBI" id="CHEBI:15378"/>
        <dbReference type="ChEBI" id="CHEBI:66949"/>
        <dbReference type="ChEBI" id="CHEBI:66954"/>
        <dbReference type="EC" id="3.1.4.16"/>
    </reaction>
</comment>
<dbReference type="AlphaFoldDB" id="A0A0C5VHQ3"/>
<evidence type="ECO:0000256" key="11">
    <source>
        <dbReference type="RuleBase" id="RU362119"/>
    </source>
</evidence>
<dbReference type="InterPro" id="IPR029052">
    <property type="entry name" value="Metallo-depent_PP-like"/>
</dbReference>
<evidence type="ECO:0000256" key="6">
    <source>
        <dbReference type="ARBA" id="ARBA00022723"/>
    </source>
</evidence>
<dbReference type="Proteomes" id="UP000032266">
    <property type="component" value="Chromosome"/>
</dbReference>
<keyword evidence="15" id="KW-1185">Reference proteome</keyword>
<dbReference type="PATRIC" id="fig|1445510.3.peg.1676"/>
<evidence type="ECO:0000256" key="9">
    <source>
        <dbReference type="ARBA" id="ARBA00022801"/>
    </source>
</evidence>
<dbReference type="InterPro" id="IPR004843">
    <property type="entry name" value="Calcineurin-like_PHP"/>
</dbReference>
<dbReference type="CDD" id="cd07410">
    <property type="entry name" value="MPP_CpdB_N"/>
    <property type="match status" value="1"/>
</dbReference>
<feature type="chain" id="PRO_5005111503" evidence="11">
    <location>
        <begin position="20"/>
        <end position="641"/>
    </location>
</feature>
<name>A0A0C5VHQ3_9GAMM</name>